<name>A0A9P6TEQ3_9BASI</name>
<feature type="region of interest" description="Disordered" evidence="1">
    <location>
        <begin position="1"/>
        <end position="22"/>
    </location>
</feature>
<dbReference type="OrthoDB" id="2506903at2759"/>
<comment type="caution">
    <text evidence="2">The sequence shown here is derived from an EMBL/GenBank/DDBJ whole genome shotgun (WGS) entry which is preliminary data.</text>
</comment>
<feature type="compositionally biased region" description="Low complexity" evidence="1">
    <location>
        <begin position="72"/>
        <end position="109"/>
    </location>
</feature>
<evidence type="ECO:0000313" key="2">
    <source>
        <dbReference type="EMBL" id="KAG0149602.1"/>
    </source>
</evidence>
<accession>A0A9P6TEQ3</accession>
<organism evidence="2 3">
    <name type="scientific">Cronartium quercuum f. sp. fusiforme G11</name>
    <dbReference type="NCBI Taxonomy" id="708437"/>
    <lineage>
        <taxon>Eukaryota</taxon>
        <taxon>Fungi</taxon>
        <taxon>Dikarya</taxon>
        <taxon>Basidiomycota</taxon>
        <taxon>Pucciniomycotina</taxon>
        <taxon>Pucciniomycetes</taxon>
        <taxon>Pucciniales</taxon>
        <taxon>Coleosporiaceae</taxon>
        <taxon>Cronartium</taxon>
    </lineage>
</organism>
<dbReference type="AlphaFoldDB" id="A0A9P6TEQ3"/>
<sequence length="312" mass="33969">MSKENIVIADEETDAPTSTAHPHDIASVIAKALKQQAMQFERIVGNLQSQIATMDVKNKAIPMKEKAKEKAPSSAQSKPSTPAACKSFGSSNSTSKTTKSPKTPSTPTPVRKKQPFQIRSDETPQDFKSVKEALYVHIKMMWGLYKQSDVPPAPDPAMLTEFYAKFNSIAEVEAVVNNPSSANLIAQECLMVNAQQVCFLPNAAESLLPNCHPDEFLSNVKFSAKYLDVLLEAYKISDDKEGNVEDDEEDIIDEDEDLNSDDGGVDEEEEEEFYAEGEYGNLYDYDSDEEVAMGAASGEASGSGSGAASRSN</sequence>
<dbReference type="EMBL" id="MU167226">
    <property type="protein sequence ID" value="KAG0149602.1"/>
    <property type="molecule type" value="Genomic_DNA"/>
</dbReference>
<feature type="region of interest" description="Disordered" evidence="1">
    <location>
        <begin position="63"/>
        <end position="124"/>
    </location>
</feature>
<feature type="compositionally biased region" description="Low complexity" evidence="1">
    <location>
        <begin position="294"/>
        <end position="312"/>
    </location>
</feature>
<reference evidence="2" key="1">
    <citation type="submission" date="2013-11" db="EMBL/GenBank/DDBJ databases">
        <title>Genome sequence of the fusiform rust pathogen reveals effectors for host alternation and coevolution with pine.</title>
        <authorList>
            <consortium name="DOE Joint Genome Institute"/>
            <person name="Smith K."/>
            <person name="Pendleton A."/>
            <person name="Kubisiak T."/>
            <person name="Anderson C."/>
            <person name="Salamov A."/>
            <person name="Aerts A."/>
            <person name="Riley R."/>
            <person name="Clum A."/>
            <person name="Lindquist E."/>
            <person name="Ence D."/>
            <person name="Campbell M."/>
            <person name="Kronenberg Z."/>
            <person name="Feau N."/>
            <person name="Dhillon B."/>
            <person name="Hamelin R."/>
            <person name="Burleigh J."/>
            <person name="Smith J."/>
            <person name="Yandell M."/>
            <person name="Nelson C."/>
            <person name="Grigoriev I."/>
            <person name="Davis J."/>
        </authorList>
    </citation>
    <scope>NUCLEOTIDE SEQUENCE</scope>
    <source>
        <strain evidence="2">G11</strain>
    </source>
</reference>
<protein>
    <submittedName>
        <fullName evidence="2">Uncharacterized protein</fullName>
    </submittedName>
</protein>
<gene>
    <name evidence="2" type="ORF">CROQUDRAFT_104950</name>
</gene>
<keyword evidence="3" id="KW-1185">Reference proteome</keyword>
<feature type="region of interest" description="Disordered" evidence="1">
    <location>
        <begin position="240"/>
        <end position="312"/>
    </location>
</feature>
<feature type="compositionally biased region" description="Acidic residues" evidence="1">
    <location>
        <begin position="244"/>
        <end position="275"/>
    </location>
</feature>
<proteinExistence type="predicted"/>
<evidence type="ECO:0000313" key="3">
    <source>
        <dbReference type="Proteomes" id="UP000886653"/>
    </source>
</evidence>
<dbReference type="Proteomes" id="UP000886653">
    <property type="component" value="Unassembled WGS sequence"/>
</dbReference>
<evidence type="ECO:0000256" key="1">
    <source>
        <dbReference type="SAM" id="MobiDB-lite"/>
    </source>
</evidence>